<name>A0A2G8KL06_STIJA</name>
<evidence type="ECO:0000313" key="3">
    <source>
        <dbReference type="Proteomes" id="UP000230750"/>
    </source>
</evidence>
<comment type="caution">
    <text evidence="2">The sequence shown here is derived from an EMBL/GenBank/DDBJ whole genome shotgun (WGS) entry which is preliminary data.</text>
</comment>
<sequence>MTHVKPKRRRVTLLSEVVNNHQQGESDVENRVKARLGTLTEPEKRDVADGGRRSEDGEGGEDKQGKRVETRQPPKKKITIRRNEDSLKNRMKRRADRQIYQPPAAKFKGASSRTGSQSESQEVGEGNNEMIENSRKEAKIQRNLLRTKRPRITFQSDEVDTNVAGGLKVKRRNLTDQSEERNVDKEEDGLASGVVKLNPLREESKQPAKPSYGKRQRGVGLRERLLQQSQKFAVGAASAAVGDENKEKETLPNSRDEIKEKELLPNSGETVLTTSSLREGLGNVHGEKVQHNLEEKEQSVVSSSGVRSGISEEKVVLSSVQKVEGNWLQEVKVDQLVEKPSSTTTTATSGDVSLSSDVHITPDSTNVPIPSAAVVPLVSTLIPTQLEKDGVDVKKDVEGRERKDSVTKRRLSIVDDEFAGLLDDVEVGEDEFNDEDDDDALLEELEDLINS</sequence>
<protein>
    <recommendedName>
        <fullName evidence="4">Zinc finger CCCH domain-containing protein 11A</fullName>
    </recommendedName>
</protein>
<gene>
    <name evidence="2" type="ORF">BSL78_14453</name>
</gene>
<dbReference type="EMBL" id="MRZV01000508">
    <property type="protein sequence ID" value="PIK48689.1"/>
    <property type="molecule type" value="Genomic_DNA"/>
</dbReference>
<evidence type="ECO:0000256" key="1">
    <source>
        <dbReference type="SAM" id="MobiDB-lite"/>
    </source>
</evidence>
<reference evidence="2 3" key="1">
    <citation type="journal article" date="2017" name="PLoS Biol.">
        <title>The sea cucumber genome provides insights into morphological evolution and visceral regeneration.</title>
        <authorList>
            <person name="Zhang X."/>
            <person name="Sun L."/>
            <person name="Yuan J."/>
            <person name="Sun Y."/>
            <person name="Gao Y."/>
            <person name="Zhang L."/>
            <person name="Li S."/>
            <person name="Dai H."/>
            <person name="Hamel J.F."/>
            <person name="Liu C."/>
            <person name="Yu Y."/>
            <person name="Liu S."/>
            <person name="Lin W."/>
            <person name="Guo K."/>
            <person name="Jin S."/>
            <person name="Xu P."/>
            <person name="Storey K.B."/>
            <person name="Huan P."/>
            <person name="Zhang T."/>
            <person name="Zhou Y."/>
            <person name="Zhang J."/>
            <person name="Lin C."/>
            <person name="Li X."/>
            <person name="Xing L."/>
            <person name="Huo D."/>
            <person name="Sun M."/>
            <person name="Wang L."/>
            <person name="Mercier A."/>
            <person name="Li F."/>
            <person name="Yang H."/>
            <person name="Xiang J."/>
        </authorList>
    </citation>
    <scope>NUCLEOTIDE SEQUENCE [LARGE SCALE GENOMIC DNA]</scope>
    <source>
        <strain evidence="2">Shaxun</strain>
        <tissue evidence="2">Muscle</tissue>
    </source>
</reference>
<evidence type="ECO:0008006" key="4">
    <source>
        <dbReference type="Google" id="ProtNLM"/>
    </source>
</evidence>
<organism evidence="2 3">
    <name type="scientific">Stichopus japonicus</name>
    <name type="common">Sea cucumber</name>
    <dbReference type="NCBI Taxonomy" id="307972"/>
    <lineage>
        <taxon>Eukaryota</taxon>
        <taxon>Metazoa</taxon>
        <taxon>Echinodermata</taxon>
        <taxon>Eleutherozoa</taxon>
        <taxon>Echinozoa</taxon>
        <taxon>Holothuroidea</taxon>
        <taxon>Aspidochirotacea</taxon>
        <taxon>Aspidochirotida</taxon>
        <taxon>Stichopodidae</taxon>
        <taxon>Apostichopus</taxon>
    </lineage>
</organism>
<keyword evidence="3" id="KW-1185">Reference proteome</keyword>
<feature type="region of interest" description="Disordered" evidence="1">
    <location>
        <begin position="236"/>
        <end position="255"/>
    </location>
</feature>
<evidence type="ECO:0000313" key="2">
    <source>
        <dbReference type="EMBL" id="PIK48689.1"/>
    </source>
</evidence>
<feature type="compositionally biased region" description="Basic and acidic residues" evidence="1">
    <location>
        <begin position="41"/>
        <end position="72"/>
    </location>
</feature>
<accession>A0A2G8KL06</accession>
<proteinExistence type="predicted"/>
<feature type="region of interest" description="Disordered" evidence="1">
    <location>
        <begin position="1"/>
        <end position="218"/>
    </location>
</feature>
<dbReference type="AlphaFoldDB" id="A0A2G8KL06"/>
<feature type="compositionally biased region" description="Basic residues" evidence="1">
    <location>
        <begin position="1"/>
        <end position="11"/>
    </location>
</feature>
<feature type="compositionally biased region" description="Polar residues" evidence="1">
    <location>
        <begin position="111"/>
        <end position="121"/>
    </location>
</feature>
<dbReference type="Proteomes" id="UP000230750">
    <property type="component" value="Unassembled WGS sequence"/>
</dbReference>
<feature type="compositionally biased region" description="Basic and acidic residues" evidence="1">
    <location>
        <begin position="243"/>
        <end position="255"/>
    </location>
</feature>